<organism evidence="2">
    <name type="scientific">Tanacetum cinerariifolium</name>
    <name type="common">Dalmatian daisy</name>
    <name type="synonym">Chrysanthemum cinerariifolium</name>
    <dbReference type="NCBI Taxonomy" id="118510"/>
    <lineage>
        <taxon>Eukaryota</taxon>
        <taxon>Viridiplantae</taxon>
        <taxon>Streptophyta</taxon>
        <taxon>Embryophyta</taxon>
        <taxon>Tracheophyta</taxon>
        <taxon>Spermatophyta</taxon>
        <taxon>Magnoliopsida</taxon>
        <taxon>eudicotyledons</taxon>
        <taxon>Gunneridae</taxon>
        <taxon>Pentapetalae</taxon>
        <taxon>asterids</taxon>
        <taxon>campanulids</taxon>
        <taxon>Asterales</taxon>
        <taxon>Asteraceae</taxon>
        <taxon>Asteroideae</taxon>
        <taxon>Anthemideae</taxon>
        <taxon>Anthemidinae</taxon>
        <taxon>Tanacetum</taxon>
    </lineage>
</organism>
<reference evidence="2" key="1">
    <citation type="journal article" date="2019" name="Sci. Rep.">
        <title>Draft genome of Tanacetum cinerariifolium, the natural source of mosquito coil.</title>
        <authorList>
            <person name="Yamashiro T."/>
            <person name="Shiraishi A."/>
            <person name="Satake H."/>
            <person name="Nakayama K."/>
        </authorList>
    </citation>
    <scope>NUCLEOTIDE SEQUENCE</scope>
</reference>
<feature type="compositionally biased region" description="Basic and acidic residues" evidence="1">
    <location>
        <begin position="85"/>
        <end position="103"/>
    </location>
</feature>
<gene>
    <name evidence="2" type="ORF">Tci_636882</name>
</gene>
<accession>A0A699K060</accession>
<dbReference type="AlphaFoldDB" id="A0A699K060"/>
<feature type="region of interest" description="Disordered" evidence="1">
    <location>
        <begin position="82"/>
        <end position="103"/>
    </location>
</feature>
<evidence type="ECO:0000256" key="1">
    <source>
        <dbReference type="SAM" id="MobiDB-lite"/>
    </source>
</evidence>
<dbReference type="EMBL" id="BKCJ010461766">
    <property type="protein sequence ID" value="GFA64910.1"/>
    <property type="molecule type" value="Genomic_DNA"/>
</dbReference>
<feature type="non-terminal residue" evidence="2">
    <location>
        <position position="1"/>
    </location>
</feature>
<sequence>FVNFVDGCKLGISSSVQRVLREKFSGCLFPVVSLLKTSEKLHTTRNIWQMWSSIDGFGNPNTGPVTSFGTMISFTDVFSASPSDNKLESHDTLEDRKDLQQPG</sequence>
<name>A0A699K060_TANCI</name>
<evidence type="ECO:0000313" key="2">
    <source>
        <dbReference type="EMBL" id="GFA64910.1"/>
    </source>
</evidence>
<comment type="caution">
    <text evidence="2">The sequence shown here is derived from an EMBL/GenBank/DDBJ whole genome shotgun (WGS) entry which is preliminary data.</text>
</comment>
<proteinExistence type="predicted"/>
<protein>
    <submittedName>
        <fullName evidence="2">Uncharacterized protein</fullName>
    </submittedName>
</protein>